<keyword evidence="2" id="KW-1185">Reference proteome</keyword>
<dbReference type="AlphaFoldDB" id="A0ABD5Y0U9"/>
<dbReference type="Gene3D" id="2.102.10.10">
    <property type="entry name" value="Rieske [2Fe-2S] iron-sulphur domain"/>
    <property type="match status" value="1"/>
</dbReference>
<comment type="caution">
    <text evidence="1">The sequence shown here is derived from an EMBL/GenBank/DDBJ whole genome shotgun (WGS) entry which is preliminary data.</text>
</comment>
<dbReference type="Proteomes" id="UP001596432">
    <property type="component" value="Unassembled WGS sequence"/>
</dbReference>
<sequence length="296" mass="32036">MPLDEDKYPGETGRRRFVKGVVGSSALASLGVGGAAAINLTTAPSGGGGGPTQFVAIENIDGPAPRGMPIIPMEVTDAGELRGVFPEPETEVVAGVERTVAETEIGGVTYSPRWFQYCGVEQYQGVQPTADADNFFRAASSPPPAYEWQQDIDEGTVLTVDMFDDYKEWGNGIGVDGLGKPAWGRWRSEGEDAKTIPIQVLRSPEISTLVEGGEGFYDYSNVPEQARSFVEAATEQDFIAWLNKCTHFCCVPGYKVLTGSANFDASNEVYCQCHQSVYNPFSPVLKQFVARPRPTE</sequence>
<gene>
    <name evidence="1" type="ORF">ACFQMA_06320</name>
</gene>
<evidence type="ECO:0000313" key="1">
    <source>
        <dbReference type="EMBL" id="MFC7139453.1"/>
    </source>
</evidence>
<protein>
    <submittedName>
        <fullName evidence="1">Ubiquinol-cytochrome c reductase iron-sulfur subunit</fullName>
    </submittedName>
</protein>
<proteinExistence type="predicted"/>
<dbReference type="RefSeq" id="WP_274325041.1">
    <property type="nucleotide sequence ID" value="NZ_CP118158.1"/>
</dbReference>
<reference evidence="1 2" key="1">
    <citation type="journal article" date="2019" name="Int. J. Syst. Evol. Microbiol.">
        <title>The Global Catalogue of Microorganisms (GCM) 10K type strain sequencing project: providing services to taxonomists for standard genome sequencing and annotation.</title>
        <authorList>
            <consortium name="The Broad Institute Genomics Platform"/>
            <consortium name="The Broad Institute Genome Sequencing Center for Infectious Disease"/>
            <person name="Wu L."/>
            <person name="Ma J."/>
        </authorList>
    </citation>
    <scope>NUCLEOTIDE SEQUENCE [LARGE SCALE GENOMIC DNA]</scope>
    <source>
        <strain evidence="1 2">XZYJT29</strain>
    </source>
</reference>
<accession>A0ABD5Y0U9</accession>
<evidence type="ECO:0000313" key="2">
    <source>
        <dbReference type="Proteomes" id="UP001596432"/>
    </source>
</evidence>
<dbReference type="PANTHER" id="PTHR10134">
    <property type="entry name" value="CYTOCHROME B-C1 COMPLEX SUBUNIT RIESKE, MITOCHONDRIAL"/>
    <property type="match status" value="1"/>
</dbReference>
<dbReference type="GeneID" id="78819709"/>
<dbReference type="SUPFAM" id="SSF50022">
    <property type="entry name" value="ISP domain"/>
    <property type="match status" value="1"/>
</dbReference>
<organism evidence="1 2">
    <name type="scientific">Halosimplex aquaticum</name>
    <dbReference type="NCBI Taxonomy" id="3026162"/>
    <lineage>
        <taxon>Archaea</taxon>
        <taxon>Methanobacteriati</taxon>
        <taxon>Methanobacteriota</taxon>
        <taxon>Stenosarchaea group</taxon>
        <taxon>Halobacteria</taxon>
        <taxon>Halobacteriales</taxon>
        <taxon>Haloarculaceae</taxon>
        <taxon>Halosimplex</taxon>
    </lineage>
</organism>
<name>A0ABD5Y0U9_9EURY</name>
<dbReference type="InterPro" id="IPR036922">
    <property type="entry name" value="Rieske_2Fe-2S_sf"/>
</dbReference>
<dbReference type="EMBL" id="JBHTAS010000001">
    <property type="protein sequence ID" value="MFC7139453.1"/>
    <property type="molecule type" value="Genomic_DNA"/>
</dbReference>
<dbReference type="InterPro" id="IPR014349">
    <property type="entry name" value="Rieske_Fe-S_prot"/>
</dbReference>
<dbReference type="InterPro" id="IPR006311">
    <property type="entry name" value="TAT_signal"/>
</dbReference>
<dbReference type="PROSITE" id="PS51318">
    <property type="entry name" value="TAT"/>
    <property type="match status" value="1"/>
</dbReference>